<dbReference type="InterPro" id="IPR036249">
    <property type="entry name" value="Thioredoxin-like_sf"/>
</dbReference>
<dbReference type="Gene3D" id="3.40.30.10">
    <property type="entry name" value="Glutaredoxin"/>
    <property type="match status" value="1"/>
</dbReference>
<accession>A0A1I0EMY1</accession>
<dbReference type="AlphaFoldDB" id="A0A1I0EMY1"/>
<name>A0A1I0EMY1_THASX</name>
<dbReference type="PANTHER" id="PTHR13887">
    <property type="entry name" value="GLUTATHIONE S-TRANSFERASE KAPPA"/>
    <property type="match status" value="1"/>
</dbReference>
<gene>
    <name evidence="2" type="ORF">SAMN05660429_01869</name>
</gene>
<dbReference type="EMBL" id="FOHK01000008">
    <property type="protein sequence ID" value="SET46827.1"/>
    <property type="molecule type" value="Genomic_DNA"/>
</dbReference>
<dbReference type="InterPro" id="IPR001853">
    <property type="entry name" value="DSBA-like_thioredoxin_dom"/>
</dbReference>
<dbReference type="Proteomes" id="UP000199308">
    <property type="component" value="Unassembled WGS sequence"/>
</dbReference>
<sequence length="206" mass="23156">MQLLYAMDPMCAWCYGFQPELDAFVAEFPSAQVSWVMGGLAPDSNQPMAEDLRTTIASYWHQIEQVSQVSFNHNYWQLNTPYRSTYIACRAVIIADKYVADGAQRMVKAIQSAYYQAAKNPSLESTLADCANTIGLDREIFIKALSSQEIEQQLQQHLAISRQLNVTGFPALFFLDDEQRAHPITLGFSSAAQLSQRFSLILDSVN</sequence>
<dbReference type="SUPFAM" id="SSF52833">
    <property type="entry name" value="Thioredoxin-like"/>
    <property type="match status" value="1"/>
</dbReference>
<dbReference type="OrthoDB" id="9813770at2"/>
<dbReference type="RefSeq" id="WP_093329531.1">
    <property type="nucleotide sequence ID" value="NZ_AP027363.1"/>
</dbReference>
<organism evidence="2 3">
    <name type="scientific">Thalassotalea agarivorans</name>
    <name type="common">Thalassomonas agarivorans</name>
    <dbReference type="NCBI Taxonomy" id="349064"/>
    <lineage>
        <taxon>Bacteria</taxon>
        <taxon>Pseudomonadati</taxon>
        <taxon>Pseudomonadota</taxon>
        <taxon>Gammaproteobacteria</taxon>
        <taxon>Alteromonadales</taxon>
        <taxon>Colwelliaceae</taxon>
        <taxon>Thalassotalea</taxon>
    </lineage>
</organism>
<dbReference type="PANTHER" id="PTHR13887:SF54">
    <property type="entry name" value="DSBA FAMILY PROTEIN"/>
    <property type="match status" value="1"/>
</dbReference>
<evidence type="ECO:0000259" key="1">
    <source>
        <dbReference type="Pfam" id="PF01323"/>
    </source>
</evidence>
<dbReference type="Pfam" id="PF01323">
    <property type="entry name" value="DSBA"/>
    <property type="match status" value="1"/>
</dbReference>
<dbReference type="GO" id="GO:0016491">
    <property type="term" value="F:oxidoreductase activity"/>
    <property type="evidence" value="ECO:0007669"/>
    <property type="project" value="InterPro"/>
</dbReference>
<dbReference type="STRING" id="349064.SAMN05660429_01869"/>
<keyword evidence="3" id="KW-1185">Reference proteome</keyword>
<reference evidence="2 3" key="1">
    <citation type="submission" date="2016-10" db="EMBL/GenBank/DDBJ databases">
        <authorList>
            <person name="de Groot N.N."/>
        </authorList>
    </citation>
    <scope>NUCLEOTIDE SEQUENCE [LARGE SCALE GENOMIC DNA]</scope>
    <source>
        <strain evidence="2 3">DSM 19706</strain>
    </source>
</reference>
<protein>
    <recommendedName>
        <fullName evidence="1">DSBA-like thioredoxin domain-containing protein</fullName>
    </recommendedName>
</protein>
<proteinExistence type="predicted"/>
<evidence type="ECO:0000313" key="3">
    <source>
        <dbReference type="Proteomes" id="UP000199308"/>
    </source>
</evidence>
<evidence type="ECO:0000313" key="2">
    <source>
        <dbReference type="EMBL" id="SET46827.1"/>
    </source>
</evidence>
<dbReference type="CDD" id="cd03025">
    <property type="entry name" value="DsbA_FrnE_like"/>
    <property type="match status" value="1"/>
</dbReference>
<feature type="domain" description="DSBA-like thioredoxin" evidence="1">
    <location>
        <begin position="8"/>
        <end position="195"/>
    </location>
</feature>
<dbReference type="Gene3D" id="1.10.472.60">
    <property type="entry name" value="putative protein disulfide isomerase domain"/>
    <property type="match status" value="1"/>
</dbReference>